<proteinExistence type="predicted"/>
<reference evidence="1" key="1">
    <citation type="journal article" date="2022" name="bioRxiv">
        <title>Population genetic analysis of Ophidiomyces ophidiicola, the causative agent of snake fungal disease, indicates recent introductions to the USA.</title>
        <authorList>
            <person name="Ladner J.T."/>
            <person name="Palmer J.M."/>
            <person name="Ettinger C.L."/>
            <person name="Stajich J.E."/>
            <person name="Farrell T.M."/>
            <person name="Glorioso B.M."/>
            <person name="Lawson B."/>
            <person name="Price S.J."/>
            <person name="Stengle A.G."/>
            <person name="Grear D.A."/>
            <person name="Lorch J.M."/>
        </authorList>
    </citation>
    <scope>NUCLEOTIDE SEQUENCE</scope>
    <source>
        <strain evidence="1">NWHC 24266-5</strain>
    </source>
</reference>
<evidence type="ECO:0000313" key="1">
    <source>
        <dbReference type="EMBL" id="KAI2382919.1"/>
    </source>
</evidence>
<protein>
    <submittedName>
        <fullName evidence="1">Uncharacterized protein</fullName>
    </submittedName>
</protein>
<accession>A0ACB8UR21</accession>
<sequence length="677" mass="75862">MWILSSDGDFLQGKRVWLKPGKRYLFGRVSPNGAGHVIKSTTISRHHLVIEVGRVQQGDGAHIHAKSKLIVADQDTKCGSVVDGENIKGKTKELSARDEYSIFLGRYPYALKIKWCPVVLTFSFSELDEISEDPLANAQSRLEDLDIKTVSAYVVGKTTHVVQKGRDTTKGLQAIINGRYIVDPSYIELLLYAATSAELEAEESLSPLELDFDAAWPDPATRLPPQGREKTKLPDSAYEPRQDRLNVFEGYTFVLFDEATFEELQDPISNGHGKALLCEFEPEKTKAQDIVDYVAKASSNKAFSHDMDGNGGVLLVQPQRRSNLKWIQNFETEVSGLIGQQFVNRDDFLDAVLRSDASGLYKSCQLAPAPPTGQPRDPPMSNTSAASINATPIADSQMLSRPAKRPRTQTYVPKFKDFDDGFDMESIPAHIPDQDETPEGLSQDTCPHGDQTSHEIVYEDDGVSELLPGATAMKQHFNSRNRQKTPLPTEPQRRAKKPKIDIIEAARQHREAEDRAAVARREEEEAANIVDGMDLSKIQHLAIIEDMEIRKSSTDMLSLDGNSGRWDERWNGRKNFKRFRRKGEGGVQHRVQPIIVPLEEARRKDFGIGDDYWNFNDTRSERTKSVTQESSGTMLASQPASQAASPLTISRPSKRTHPADSDDEDGLTFRFRRKTRR</sequence>
<organism evidence="1">
    <name type="scientific">Ophidiomyces ophidiicola</name>
    <dbReference type="NCBI Taxonomy" id="1387563"/>
    <lineage>
        <taxon>Eukaryota</taxon>
        <taxon>Fungi</taxon>
        <taxon>Dikarya</taxon>
        <taxon>Ascomycota</taxon>
        <taxon>Pezizomycotina</taxon>
        <taxon>Eurotiomycetes</taxon>
        <taxon>Eurotiomycetidae</taxon>
        <taxon>Onygenales</taxon>
        <taxon>Onygenaceae</taxon>
        <taxon>Ophidiomyces</taxon>
    </lineage>
</organism>
<comment type="caution">
    <text evidence="1">The sequence shown here is derived from an EMBL/GenBank/DDBJ whole genome shotgun (WGS) entry which is preliminary data.</text>
</comment>
<gene>
    <name evidence="1" type="ORF">LOY88_005622</name>
</gene>
<name>A0ACB8UR21_9EURO</name>
<dbReference type="EMBL" id="JALBCA010000104">
    <property type="protein sequence ID" value="KAI2382919.1"/>
    <property type="molecule type" value="Genomic_DNA"/>
</dbReference>